<keyword evidence="2" id="KW-0732">Signal</keyword>
<evidence type="ECO:0000313" key="3">
    <source>
        <dbReference type="EMBL" id="MEO1772160.1"/>
    </source>
</evidence>
<evidence type="ECO:0000256" key="2">
    <source>
        <dbReference type="SAM" id="SignalP"/>
    </source>
</evidence>
<feature type="chain" id="PRO_5045294875" description="WxL domain-containing protein" evidence="2">
    <location>
        <begin position="22"/>
        <end position="745"/>
    </location>
</feature>
<evidence type="ECO:0008006" key="5">
    <source>
        <dbReference type="Google" id="ProtNLM"/>
    </source>
</evidence>
<feature type="signal peptide" evidence="2">
    <location>
        <begin position="1"/>
        <end position="21"/>
    </location>
</feature>
<proteinExistence type="predicted"/>
<gene>
    <name evidence="3" type="ORF">JZO67_004142</name>
</gene>
<evidence type="ECO:0000256" key="1">
    <source>
        <dbReference type="SAM" id="MobiDB-lite"/>
    </source>
</evidence>
<comment type="caution">
    <text evidence="3">The sequence shown here is derived from an EMBL/GenBank/DDBJ whole genome shotgun (WGS) entry which is preliminary data.</text>
</comment>
<evidence type="ECO:0000313" key="4">
    <source>
        <dbReference type="Proteomes" id="UP000664357"/>
    </source>
</evidence>
<name>A0ABV0EW76_9ENTE</name>
<keyword evidence="4" id="KW-1185">Reference proteome</keyword>
<dbReference type="Proteomes" id="UP000664357">
    <property type="component" value="Unassembled WGS sequence"/>
</dbReference>
<dbReference type="RefSeq" id="WP_207701932.1">
    <property type="nucleotide sequence ID" value="NZ_JAFREL020000004.1"/>
</dbReference>
<reference evidence="3 4" key="2">
    <citation type="submission" date="2024-02" db="EMBL/GenBank/DDBJ databases">
        <title>The Genome Sequence of Enterococcus sp. DIV0159.</title>
        <authorList>
            <person name="Earl A."/>
            <person name="Manson A."/>
            <person name="Gilmore M."/>
            <person name="Sanders J."/>
            <person name="Shea T."/>
            <person name="Howe W."/>
            <person name="Livny J."/>
            <person name="Cuomo C."/>
            <person name="Neafsey D."/>
            <person name="Birren B."/>
        </authorList>
    </citation>
    <scope>NUCLEOTIDE SEQUENCE [LARGE SCALE GENOMIC DNA]</scope>
    <source>
        <strain evidence="3 4">665A</strain>
    </source>
</reference>
<sequence length="745" mass="79978">MKKLSYLLSICLIFFIPIKTAAEETIESPETSSTVASSQTTTESTNETTEATTNSSQSSGSSSEEATNESVDTLESEELPRMERSARAYSEVTVPEGYHLYAITNYASFKSAMADTTYKKKYLLLQTDIVYGYVNLAIDTLTFNADTIIDGGGTDGTHQYGMFFGYTSNDANFNTSTLLKVSSANLNITFRNLSFGSNAYPNSTTAGLVYPYTNGSSFAANLNLTIENVNYTISGNGAVPFNGYYGTGSTITFKGTNSFISSSTGNYGREFASGFRWIIFDAASTNYIKVMSNPNGEDAVFRGESEKGPIDVSLNQNAQVTIDNGKNDLFASSIATLNVGENAQFHYKTINGGGLRGTSYMNSGIRNVSDGGPTTLNVGKNAEVFFENNKSVSTSWSLKGNTVVNADDPKRILFSKTNAGTNLFTGGTMTFNRKDADAFRKGQINTLINGATEAANPKLLDLNQSASYTETNTANQVTLLYQPTAKVASVSATTKVAPKQSDLILGESLIPIPTDRTLQETTYKVATADLVADQNPNSESSQAAIEKASGNTLKANQSLTGQTQFTINQLVAQTYYLYTKIKDQITLTASGRTFTVGTTSNWLATTQTVEPGIFVQLPVQAAFTSPMTGPFKSTSYDAVNLGNTPIFVSAAALTDSTNNQFKLVDQLTNNSSFEATLNLELAASYNAQKELVSLTNIDTRKGVTLQPFSETSSKGSFTLKGDYSGPLSGVKSSNYLLQFSIQAAN</sequence>
<organism evidence="3 4">
    <name type="scientific">Candidatus Enterococcus ferrettii</name>
    <dbReference type="NCBI Taxonomy" id="2815324"/>
    <lineage>
        <taxon>Bacteria</taxon>
        <taxon>Bacillati</taxon>
        <taxon>Bacillota</taxon>
        <taxon>Bacilli</taxon>
        <taxon>Lactobacillales</taxon>
        <taxon>Enterococcaceae</taxon>
        <taxon>Enterococcus</taxon>
    </lineage>
</organism>
<dbReference type="EMBL" id="JAFREL020000004">
    <property type="protein sequence ID" value="MEO1772160.1"/>
    <property type="molecule type" value="Genomic_DNA"/>
</dbReference>
<feature type="compositionally biased region" description="Low complexity" evidence="1">
    <location>
        <begin position="28"/>
        <end position="70"/>
    </location>
</feature>
<accession>A0ABV0EW76</accession>
<protein>
    <recommendedName>
        <fullName evidence="5">WxL domain-containing protein</fullName>
    </recommendedName>
</protein>
<feature type="region of interest" description="Disordered" evidence="1">
    <location>
        <begin position="25"/>
        <end position="82"/>
    </location>
</feature>
<reference evidence="3 4" key="1">
    <citation type="submission" date="2021-03" db="EMBL/GenBank/DDBJ databases">
        <authorList>
            <person name="Gilmore M.S."/>
            <person name="Schwartzman J."/>
            <person name="Van Tyne D."/>
            <person name="Martin M."/>
            <person name="Earl A.M."/>
            <person name="Manson A.L."/>
            <person name="Straub T."/>
            <person name="Salamzade R."/>
            <person name="Saavedra J."/>
            <person name="Lebreton F."/>
            <person name="Prichula J."/>
            <person name="Schaufler K."/>
            <person name="Gaca A."/>
            <person name="Sgardioli B."/>
            <person name="Wagenaar J."/>
            <person name="Strong T."/>
        </authorList>
    </citation>
    <scope>NUCLEOTIDE SEQUENCE [LARGE SCALE GENOMIC DNA]</scope>
    <source>
        <strain evidence="3 4">665A</strain>
    </source>
</reference>